<dbReference type="Proteomes" id="UP000184184">
    <property type="component" value="Unassembled WGS sequence"/>
</dbReference>
<keyword evidence="1" id="KW-0489">Methyltransferase</keyword>
<dbReference type="SUPFAM" id="SSF53335">
    <property type="entry name" value="S-adenosyl-L-methionine-dependent methyltransferases"/>
    <property type="match status" value="1"/>
</dbReference>
<reference evidence="1 2" key="1">
    <citation type="submission" date="2016-11" db="EMBL/GenBank/DDBJ databases">
        <authorList>
            <person name="Jaros S."/>
            <person name="Januszkiewicz K."/>
            <person name="Wedrychowicz H."/>
        </authorList>
    </citation>
    <scope>NUCLEOTIDE SEQUENCE [LARGE SCALE GENOMIC DNA]</scope>
    <source>
        <strain evidence="1 2">CGMCC 1.10681</strain>
    </source>
</reference>
<dbReference type="Gene3D" id="3.40.50.150">
    <property type="entry name" value="Vaccinia Virus protein VP39"/>
    <property type="match status" value="1"/>
</dbReference>
<sequence length="230" mass="26391">MLSNRLKQLAHYLKEPINFADIGSDHAYLPCYVCQLHPSAKAIAGEVNQGPFERARKTVLEYQLLDQVDVRKGNGLAVIEPGEVEQVTIAGMGGKLIRSILEEGEEKLKGVHRLILQPNIDAQIVRKWLAENQYQIFAEEIIDEDGYIYEIIVADLAKEKKNLTEKELLFGPFLLKECNQVFRQKWAHEKDKRLKLIEQMRQASQPPMDKINLLEKQLDWIEEVLTSDNG</sequence>
<accession>A0A1M7P4D8</accession>
<evidence type="ECO:0000313" key="1">
    <source>
        <dbReference type="EMBL" id="SHN11451.1"/>
    </source>
</evidence>
<dbReference type="PIRSF" id="PIRSF018637">
    <property type="entry name" value="TrmK"/>
    <property type="match status" value="1"/>
</dbReference>
<dbReference type="InterPro" id="IPR006901">
    <property type="entry name" value="TrmK"/>
</dbReference>
<dbReference type="PANTHER" id="PTHR38451">
    <property type="entry name" value="TRNA (ADENINE(22)-N(1))-METHYLTRANSFERASE"/>
    <property type="match status" value="1"/>
</dbReference>
<dbReference type="OrthoDB" id="5881184at2"/>
<dbReference type="Gene3D" id="1.10.287.1890">
    <property type="match status" value="1"/>
</dbReference>
<dbReference type="InterPro" id="IPR029063">
    <property type="entry name" value="SAM-dependent_MTases_sf"/>
</dbReference>
<dbReference type="PANTHER" id="PTHR38451:SF1">
    <property type="entry name" value="TRNA (ADENINE(22)-N(1))-METHYLTRANSFERASE"/>
    <property type="match status" value="1"/>
</dbReference>
<dbReference type="Pfam" id="PF04816">
    <property type="entry name" value="TrmK"/>
    <property type="match status" value="1"/>
</dbReference>
<keyword evidence="2" id="KW-1185">Reference proteome</keyword>
<dbReference type="AlphaFoldDB" id="A0A1M7P4D8"/>
<proteinExistence type="predicted"/>
<dbReference type="RefSeq" id="WP_073201675.1">
    <property type="nucleotide sequence ID" value="NZ_FRCZ01000003.1"/>
</dbReference>
<name>A0A1M7P4D8_9BACI</name>
<dbReference type="GO" id="GO:0160105">
    <property type="term" value="F:tRNA (adenine(22)-N1)-methyltransferase activity"/>
    <property type="evidence" value="ECO:0007669"/>
    <property type="project" value="InterPro"/>
</dbReference>
<organism evidence="1 2">
    <name type="scientific">Gracilibacillus kekensis</name>
    <dbReference type="NCBI Taxonomy" id="1027249"/>
    <lineage>
        <taxon>Bacteria</taxon>
        <taxon>Bacillati</taxon>
        <taxon>Bacillota</taxon>
        <taxon>Bacilli</taxon>
        <taxon>Bacillales</taxon>
        <taxon>Bacillaceae</taxon>
        <taxon>Gracilibacillus</taxon>
    </lineage>
</organism>
<dbReference type="GO" id="GO:0032259">
    <property type="term" value="P:methylation"/>
    <property type="evidence" value="ECO:0007669"/>
    <property type="project" value="UniProtKB-KW"/>
</dbReference>
<dbReference type="STRING" id="1027249.SAMN05216179_1981"/>
<gene>
    <name evidence="1" type="ORF">SAMN05216179_1981</name>
</gene>
<evidence type="ECO:0000313" key="2">
    <source>
        <dbReference type="Proteomes" id="UP000184184"/>
    </source>
</evidence>
<keyword evidence="1" id="KW-0808">Transferase</keyword>
<protein>
    <submittedName>
        <fullName evidence="1">tRNA (Adenine22-N1)-methyltransferase</fullName>
    </submittedName>
</protein>
<dbReference type="EMBL" id="FRCZ01000003">
    <property type="protein sequence ID" value="SHN11451.1"/>
    <property type="molecule type" value="Genomic_DNA"/>
</dbReference>